<accession>A0A3M7SYS9</accession>
<dbReference type="Proteomes" id="UP000276133">
    <property type="component" value="Unassembled WGS sequence"/>
</dbReference>
<keyword evidence="2" id="KW-1185">Reference proteome</keyword>
<evidence type="ECO:0000313" key="2">
    <source>
        <dbReference type="Proteomes" id="UP000276133"/>
    </source>
</evidence>
<name>A0A3M7SYS9_BRAPC</name>
<evidence type="ECO:0000313" key="1">
    <source>
        <dbReference type="EMBL" id="RNA40845.1"/>
    </source>
</evidence>
<dbReference type="OrthoDB" id="10059746at2759"/>
<proteinExistence type="predicted"/>
<comment type="caution">
    <text evidence="1">The sequence shown here is derived from an EMBL/GenBank/DDBJ whole genome shotgun (WGS) entry which is preliminary data.</text>
</comment>
<dbReference type="EMBL" id="REGN01000584">
    <property type="protein sequence ID" value="RNA40845.1"/>
    <property type="molecule type" value="Genomic_DNA"/>
</dbReference>
<dbReference type="AlphaFoldDB" id="A0A3M7SYS9"/>
<reference evidence="1 2" key="1">
    <citation type="journal article" date="2018" name="Sci. Rep.">
        <title>Genomic signatures of local adaptation to the degree of environmental predictability in rotifers.</title>
        <authorList>
            <person name="Franch-Gras L."/>
            <person name="Hahn C."/>
            <person name="Garcia-Roger E.M."/>
            <person name="Carmona M.J."/>
            <person name="Serra M."/>
            <person name="Gomez A."/>
        </authorList>
    </citation>
    <scope>NUCLEOTIDE SEQUENCE [LARGE SCALE GENOMIC DNA]</scope>
    <source>
        <strain evidence="1">HYR1</strain>
    </source>
</reference>
<protein>
    <submittedName>
        <fullName evidence="1">KRAB-A domain-containing 2-like</fullName>
    </submittedName>
</protein>
<organism evidence="1 2">
    <name type="scientific">Brachionus plicatilis</name>
    <name type="common">Marine rotifer</name>
    <name type="synonym">Brachionus muelleri</name>
    <dbReference type="NCBI Taxonomy" id="10195"/>
    <lineage>
        <taxon>Eukaryota</taxon>
        <taxon>Metazoa</taxon>
        <taxon>Spiralia</taxon>
        <taxon>Gnathifera</taxon>
        <taxon>Rotifera</taxon>
        <taxon>Eurotatoria</taxon>
        <taxon>Monogononta</taxon>
        <taxon>Pseudotrocha</taxon>
        <taxon>Ploima</taxon>
        <taxon>Brachionidae</taxon>
        <taxon>Brachionus</taxon>
    </lineage>
</organism>
<sequence length="263" mass="30307">MADIQQSCNANLRNAAEKMAQQHINKLGEAMVSDAVQVPVPDVDRGPADPSNILAYILKINNSHMNYQLATSMKLLKFEALDLTKERSLREFNGLHLISGGQGFLKCNCSGKCERNCKCKKNGVFCNSKCHKNKADSQCINQFQEKINHSIKLKKTKIFDFAYFTRHIHLTIFENSAKNLAGSSRLSEPQFTNHGNNTWYKYGVFFRCNSILNKYSIYQFKKKGSKFLNYKAMIFFQTFKILYLKTPITHFFKDIKILLRIFN</sequence>
<gene>
    <name evidence="1" type="ORF">BpHYR1_030373</name>
</gene>